<keyword evidence="8" id="KW-1133">Transmembrane helix</keyword>
<dbReference type="AlphaFoldDB" id="A0AAD3M374"/>
<comment type="subcellular location">
    <subcellularLocation>
        <location evidence="3">Cell membrane</location>
        <topology evidence="3">Multi-pass membrane protein</topology>
    </subcellularLocation>
    <subcellularLocation>
        <location evidence="1">Endoplasmic reticulum</location>
    </subcellularLocation>
    <subcellularLocation>
        <location evidence="2">Nucleus inner membrane</location>
        <topology evidence="2">Multi-pass membrane protein</topology>
    </subcellularLocation>
</comment>
<dbReference type="GO" id="GO:0005783">
    <property type="term" value="C:endoplasmic reticulum"/>
    <property type="evidence" value="ECO:0007669"/>
    <property type="project" value="UniProtKB-SubCell"/>
</dbReference>
<name>A0AAD3M374_LATJO</name>
<evidence type="ECO:0000256" key="7">
    <source>
        <dbReference type="ARBA" id="ARBA00022824"/>
    </source>
</evidence>
<dbReference type="PANTHER" id="PTHR21433:SF1">
    <property type="entry name" value="ION CHANNEL TACAN"/>
    <property type="match status" value="1"/>
</dbReference>
<evidence type="ECO:0000256" key="6">
    <source>
        <dbReference type="ARBA" id="ARBA00022692"/>
    </source>
</evidence>
<proteinExistence type="inferred from homology"/>
<dbReference type="PANTHER" id="PTHR21433">
    <property type="entry name" value="TRANSMEMBRANE PROTEIN INDUCED BY TUMOR NECROSIS FACTOR ALPHA"/>
    <property type="match status" value="1"/>
</dbReference>
<reference evidence="11" key="1">
    <citation type="submission" date="2022-08" db="EMBL/GenBank/DDBJ databases">
        <title>Genome sequencing of akame (Lates japonicus).</title>
        <authorList>
            <person name="Hashiguchi Y."/>
            <person name="Takahashi H."/>
        </authorList>
    </citation>
    <scope>NUCLEOTIDE SEQUENCE</scope>
    <source>
        <strain evidence="11">Kochi</strain>
    </source>
</reference>
<comment type="similarity">
    <text evidence="4">Belongs to the TMEM120 family.</text>
</comment>
<accession>A0AAD3M374</accession>
<feature type="non-terminal residue" evidence="11">
    <location>
        <position position="1"/>
    </location>
</feature>
<comment type="caution">
    <text evidence="11">The sequence shown here is derived from an EMBL/GenBank/DDBJ whole genome shotgun (WGS) entry which is preliminary data.</text>
</comment>
<sequence length="60" mass="7226">MGLSECLREWEDLEKGYQQIQDTHRLYKQKLEEVTKLQDKCSSEITRQRKKLKELSVSLK</sequence>
<keyword evidence="10" id="KW-0539">Nucleus</keyword>
<evidence type="ECO:0000256" key="2">
    <source>
        <dbReference type="ARBA" id="ARBA00004473"/>
    </source>
</evidence>
<dbReference type="Proteomes" id="UP001279410">
    <property type="component" value="Unassembled WGS sequence"/>
</dbReference>
<dbReference type="GO" id="GO:0005886">
    <property type="term" value="C:plasma membrane"/>
    <property type="evidence" value="ECO:0007669"/>
    <property type="project" value="UniProtKB-SubCell"/>
</dbReference>
<protein>
    <submittedName>
        <fullName evidence="11">Transmembrane protein 120A isoform X1</fullName>
    </submittedName>
</protein>
<evidence type="ECO:0000256" key="8">
    <source>
        <dbReference type="ARBA" id="ARBA00022989"/>
    </source>
</evidence>
<keyword evidence="6 11" id="KW-0812">Transmembrane</keyword>
<evidence type="ECO:0000256" key="1">
    <source>
        <dbReference type="ARBA" id="ARBA00004240"/>
    </source>
</evidence>
<evidence type="ECO:0000313" key="12">
    <source>
        <dbReference type="Proteomes" id="UP001279410"/>
    </source>
</evidence>
<dbReference type="InterPro" id="IPR012926">
    <property type="entry name" value="TMEM120A/B"/>
</dbReference>
<dbReference type="EMBL" id="BRZM01000002">
    <property type="protein sequence ID" value="GLD46430.1"/>
    <property type="molecule type" value="Genomic_DNA"/>
</dbReference>
<organism evidence="11 12">
    <name type="scientific">Lates japonicus</name>
    <name type="common">Japanese lates</name>
    <dbReference type="NCBI Taxonomy" id="270547"/>
    <lineage>
        <taxon>Eukaryota</taxon>
        <taxon>Metazoa</taxon>
        <taxon>Chordata</taxon>
        <taxon>Craniata</taxon>
        <taxon>Vertebrata</taxon>
        <taxon>Euteleostomi</taxon>
        <taxon>Actinopterygii</taxon>
        <taxon>Neopterygii</taxon>
        <taxon>Teleostei</taxon>
        <taxon>Neoteleostei</taxon>
        <taxon>Acanthomorphata</taxon>
        <taxon>Carangaria</taxon>
        <taxon>Carangaria incertae sedis</taxon>
        <taxon>Centropomidae</taxon>
        <taxon>Lates</taxon>
    </lineage>
</organism>
<evidence type="ECO:0000313" key="11">
    <source>
        <dbReference type="EMBL" id="GLD46430.1"/>
    </source>
</evidence>
<keyword evidence="7" id="KW-0256">Endoplasmic reticulum</keyword>
<keyword evidence="9" id="KW-0472">Membrane</keyword>
<evidence type="ECO:0000256" key="5">
    <source>
        <dbReference type="ARBA" id="ARBA00022475"/>
    </source>
</evidence>
<evidence type="ECO:0000256" key="10">
    <source>
        <dbReference type="ARBA" id="ARBA00023242"/>
    </source>
</evidence>
<evidence type="ECO:0000256" key="9">
    <source>
        <dbReference type="ARBA" id="ARBA00023136"/>
    </source>
</evidence>
<evidence type="ECO:0000256" key="3">
    <source>
        <dbReference type="ARBA" id="ARBA00004651"/>
    </source>
</evidence>
<keyword evidence="12" id="KW-1185">Reference proteome</keyword>
<dbReference type="GO" id="GO:0005637">
    <property type="term" value="C:nuclear inner membrane"/>
    <property type="evidence" value="ECO:0007669"/>
    <property type="project" value="UniProtKB-SubCell"/>
</dbReference>
<gene>
    <name evidence="11" type="ORF">AKAME5_000078900</name>
</gene>
<dbReference type="Pfam" id="PF07851">
    <property type="entry name" value="TMEM120A-B"/>
    <property type="match status" value="1"/>
</dbReference>
<keyword evidence="5" id="KW-1003">Cell membrane</keyword>
<evidence type="ECO:0000256" key="4">
    <source>
        <dbReference type="ARBA" id="ARBA00009700"/>
    </source>
</evidence>
<dbReference type="GO" id="GO:0045444">
    <property type="term" value="P:fat cell differentiation"/>
    <property type="evidence" value="ECO:0007669"/>
    <property type="project" value="TreeGrafter"/>
</dbReference>